<feature type="compositionally biased region" description="Low complexity" evidence="1">
    <location>
        <begin position="34"/>
        <end position="52"/>
    </location>
</feature>
<comment type="caution">
    <text evidence="2">The sequence shown here is derived from an EMBL/GenBank/DDBJ whole genome shotgun (WGS) entry which is preliminary data.</text>
</comment>
<evidence type="ECO:0000313" key="2">
    <source>
        <dbReference type="EMBL" id="ORZ36423.1"/>
    </source>
</evidence>
<gene>
    <name evidence="2" type="ORF">BCR44DRAFT_38435</name>
</gene>
<feature type="compositionally biased region" description="Low complexity" evidence="1">
    <location>
        <begin position="136"/>
        <end position="148"/>
    </location>
</feature>
<dbReference type="AlphaFoldDB" id="A0A1Y2HRT2"/>
<name>A0A1Y2HRT2_9FUNG</name>
<proteinExistence type="predicted"/>
<feature type="compositionally biased region" description="Low complexity" evidence="1">
    <location>
        <begin position="99"/>
        <end position="123"/>
    </location>
</feature>
<reference evidence="2 3" key="1">
    <citation type="submission" date="2016-07" db="EMBL/GenBank/DDBJ databases">
        <title>Pervasive Adenine N6-methylation of Active Genes in Fungi.</title>
        <authorList>
            <consortium name="DOE Joint Genome Institute"/>
            <person name="Mondo S.J."/>
            <person name="Dannebaum R.O."/>
            <person name="Kuo R.C."/>
            <person name="Labutti K."/>
            <person name="Haridas S."/>
            <person name="Kuo A."/>
            <person name="Salamov A."/>
            <person name="Ahrendt S.R."/>
            <person name="Lipzen A."/>
            <person name="Sullivan W."/>
            <person name="Andreopoulos W.B."/>
            <person name="Clum A."/>
            <person name="Lindquist E."/>
            <person name="Daum C."/>
            <person name="Ramamoorthy G.K."/>
            <person name="Gryganskyi A."/>
            <person name="Culley D."/>
            <person name="Magnuson J.K."/>
            <person name="James T.Y."/>
            <person name="O'Malley M.A."/>
            <person name="Stajich J.E."/>
            <person name="Spatafora J.W."/>
            <person name="Visel A."/>
            <person name="Grigoriev I.V."/>
        </authorList>
    </citation>
    <scope>NUCLEOTIDE SEQUENCE [LARGE SCALE GENOMIC DNA]</scope>
    <source>
        <strain evidence="2 3">PL171</strain>
    </source>
</reference>
<evidence type="ECO:0000256" key="1">
    <source>
        <dbReference type="SAM" id="MobiDB-lite"/>
    </source>
</evidence>
<evidence type="ECO:0000313" key="3">
    <source>
        <dbReference type="Proteomes" id="UP000193411"/>
    </source>
</evidence>
<accession>A0A1Y2HRT2</accession>
<protein>
    <submittedName>
        <fullName evidence="2">Uncharacterized protein</fullName>
    </submittedName>
</protein>
<sequence>MSESHAVPFPSGYSTANYPQPVPPCTTGHHRLSSNRGSNLNSYDSDADAASAQNGYCNPANASSFESSQWSPRASCPQPARFQVPFFYPPPTLCPRPPWSSSSSTVSTPATTANASPTSTRRSPLLCDKPYPHHSPPSLSSSPTTSAPMDTSQDFIAVPNSPPTYSSSAPSRPYPSPTGSPITTLPPPTHVQHTAAVDPFRHVKDTLIAQVQKLPLPYYHHELIIKGENAGFPNVLYFDIRHTYFPNVPPSRSILVQWEHPNTRPIVLAQVYARAFPLDAGQSPIDQIASVLCRVPCAGILTELHPDMPRYLPSGTGWMHSGCDLVYYPTSRVYRETMRHAKCQWLIDPRRKTLKCDKCTGMLTRMNRERVEVEGKPSVDDKYKRYHPSLLPYLKEHYSTSSPQE</sequence>
<dbReference type="EMBL" id="MCFL01000017">
    <property type="protein sequence ID" value="ORZ36423.1"/>
    <property type="molecule type" value="Genomic_DNA"/>
</dbReference>
<feature type="region of interest" description="Disordered" evidence="1">
    <location>
        <begin position="98"/>
        <end position="192"/>
    </location>
</feature>
<keyword evidence="3" id="KW-1185">Reference proteome</keyword>
<dbReference type="Proteomes" id="UP000193411">
    <property type="component" value="Unassembled WGS sequence"/>
</dbReference>
<feature type="compositionally biased region" description="Polar residues" evidence="1">
    <location>
        <begin position="53"/>
        <end position="72"/>
    </location>
</feature>
<feature type="compositionally biased region" description="Pro residues" evidence="1">
    <location>
        <begin position="172"/>
        <end position="189"/>
    </location>
</feature>
<organism evidence="2 3">
    <name type="scientific">Catenaria anguillulae PL171</name>
    <dbReference type="NCBI Taxonomy" id="765915"/>
    <lineage>
        <taxon>Eukaryota</taxon>
        <taxon>Fungi</taxon>
        <taxon>Fungi incertae sedis</taxon>
        <taxon>Blastocladiomycota</taxon>
        <taxon>Blastocladiomycetes</taxon>
        <taxon>Blastocladiales</taxon>
        <taxon>Catenariaceae</taxon>
        <taxon>Catenaria</taxon>
    </lineage>
</organism>
<feature type="region of interest" description="Disordered" evidence="1">
    <location>
        <begin position="1"/>
        <end position="74"/>
    </location>
</feature>